<keyword evidence="5" id="KW-0460">Magnesium</keyword>
<keyword evidence="2 5" id="KW-0378">Hydrolase</keyword>
<organism evidence="7 8">
    <name type="scientific">Spirochaeta isovalerica</name>
    <dbReference type="NCBI Taxonomy" id="150"/>
    <lineage>
        <taxon>Bacteria</taxon>
        <taxon>Pseudomonadati</taxon>
        <taxon>Spirochaetota</taxon>
        <taxon>Spirochaetia</taxon>
        <taxon>Spirochaetales</taxon>
        <taxon>Spirochaetaceae</taxon>
        <taxon>Spirochaeta</taxon>
    </lineage>
</organism>
<comment type="cofactor">
    <cofactor evidence="5">
        <name>Mg(2+)</name>
        <dbReference type="ChEBI" id="CHEBI:18420"/>
    </cofactor>
</comment>
<dbReference type="AlphaFoldDB" id="A0A841R8K8"/>
<dbReference type="GO" id="GO:0046081">
    <property type="term" value="P:dUTP catabolic process"/>
    <property type="evidence" value="ECO:0007669"/>
    <property type="project" value="InterPro"/>
</dbReference>
<dbReference type="HAMAP" id="MF_00116">
    <property type="entry name" value="dUTPase_bact"/>
    <property type="match status" value="1"/>
</dbReference>
<comment type="caution">
    <text evidence="7">The sequence shown here is derived from an EMBL/GenBank/DDBJ whole genome shotgun (WGS) entry which is preliminary data.</text>
</comment>
<comment type="function">
    <text evidence="5">This enzyme is involved in nucleotide metabolism: it produces dUMP, the immediate precursor of thymidine nucleotides and it decreases the intracellular concentration of dUTP so that uracil cannot be incorporated into DNA.</text>
</comment>
<dbReference type="GO" id="GO:0006226">
    <property type="term" value="P:dUMP biosynthetic process"/>
    <property type="evidence" value="ECO:0007669"/>
    <property type="project" value="UniProtKB-UniRule"/>
</dbReference>
<evidence type="ECO:0000256" key="2">
    <source>
        <dbReference type="ARBA" id="ARBA00022801"/>
    </source>
</evidence>
<dbReference type="UniPathway" id="UPA00610">
    <property type="reaction ID" value="UER00666"/>
</dbReference>
<evidence type="ECO:0000256" key="4">
    <source>
        <dbReference type="ARBA" id="ARBA00047686"/>
    </source>
</evidence>
<keyword evidence="3 5" id="KW-0546">Nucleotide metabolism</keyword>
<protein>
    <recommendedName>
        <fullName evidence="5">Deoxyuridine 5'-triphosphate nucleotidohydrolase</fullName>
        <shortName evidence="5">dUTPase</shortName>
        <ecNumber evidence="5">3.6.1.23</ecNumber>
    </recommendedName>
    <alternativeName>
        <fullName evidence="5">dUTP pyrophosphatase</fullName>
    </alternativeName>
</protein>
<feature type="binding site" evidence="5">
    <location>
        <begin position="65"/>
        <end position="67"/>
    </location>
    <ligand>
        <name>substrate</name>
    </ligand>
</feature>
<dbReference type="NCBIfam" id="NF001862">
    <property type="entry name" value="PRK00601.1"/>
    <property type="match status" value="1"/>
</dbReference>
<comment type="pathway">
    <text evidence="5">Pyrimidine metabolism; dUMP biosynthesis; dUMP from dCTP (dUTP route): step 2/2.</text>
</comment>
<evidence type="ECO:0000313" key="8">
    <source>
        <dbReference type="Proteomes" id="UP000587760"/>
    </source>
</evidence>
<sequence length="145" mass="15513">MNRILVKIVGDEKFVPSYSSLFAAGADLKACINNDIMLSPGERALIDTGLKMEIPVGYEAQVRPRSGLAAKHGITVLNTPGTIDSDYRGEVKVILINLGDKEFTIKRGDRIAQIIFAPVTTAEFSLENALDVSERGTGGFGSTGV</sequence>
<dbReference type="PANTHER" id="PTHR11241">
    <property type="entry name" value="DEOXYURIDINE 5'-TRIPHOSPHATE NUCLEOTIDOHYDROLASE"/>
    <property type="match status" value="1"/>
</dbReference>
<dbReference type="SUPFAM" id="SSF51283">
    <property type="entry name" value="dUTPase-like"/>
    <property type="match status" value="1"/>
</dbReference>
<dbReference type="RefSeq" id="WP_184743085.1">
    <property type="nucleotide sequence ID" value="NZ_JACHGJ010000001.1"/>
</dbReference>
<comment type="similarity">
    <text evidence="1 5">Belongs to the dUTPase family.</text>
</comment>
<dbReference type="GO" id="GO:0004170">
    <property type="term" value="F:dUTP diphosphatase activity"/>
    <property type="evidence" value="ECO:0007669"/>
    <property type="project" value="UniProtKB-UniRule"/>
</dbReference>
<evidence type="ECO:0000259" key="6">
    <source>
        <dbReference type="Pfam" id="PF00692"/>
    </source>
</evidence>
<evidence type="ECO:0000256" key="1">
    <source>
        <dbReference type="ARBA" id="ARBA00006581"/>
    </source>
</evidence>
<evidence type="ECO:0000256" key="5">
    <source>
        <dbReference type="HAMAP-Rule" id="MF_00116"/>
    </source>
</evidence>
<dbReference type="InterPro" id="IPR029054">
    <property type="entry name" value="dUTPase-like"/>
</dbReference>
<dbReference type="NCBIfam" id="TIGR00576">
    <property type="entry name" value="dut"/>
    <property type="match status" value="1"/>
</dbReference>
<evidence type="ECO:0000313" key="7">
    <source>
        <dbReference type="EMBL" id="MBB6478812.1"/>
    </source>
</evidence>
<dbReference type="EMBL" id="JACHGJ010000001">
    <property type="protein sequence ID" value="MBB6478812.1"/>
    <property type="molecule type" value="Genomic_DNA"/>
</dbReference>
<dbReference type="InterPro" id="IPR033704">
    <property type="entry name" value="dUTPase_trimeric"/>
</dbReference>
<dbReference type="Proteomes" id="UP000587760">
    <property type="component" value="Unassembled WGS sequence"/>
</dbReference>
<reference evidence="7 8" key="1">
    <citation type="submission" date="2020-08" db="EMBL/GenBank/DDBJ databases">
        <title>Genomic Encyclopedia of Type Strains, Phase IV (KMG-IV): sequencing the most valuable type-strain genomes for metagenomic binning, comparative biology and taxonomic classification.</title>
        <authorList>
            <person name="Goeker M."/>
        </authorList>
    </citation>
    <scope>NUCLEOTIDE SEQUENCE [LARGE SCALE GENOMIC DNA]</scope>
    <source>
        <strain evidence="7 8">DSM 2461</strain>
    </source>
</reference>
<keyword evidence="5" id="KW-0479">Metal-binding</keyword>
<dbReference type="PANTHER" id="PTHR11241:SF0">
    <property type="entry name" value="DEOXYURIDINE 5'-TRIPHOSPHATE NUCLEOTIDOHYDROLASE"/>
    <property type="match status" value="1"/>
</dbReference>
<keyword evidence="8" id="KW-1185">Reference proteome</keyword>
<dbReference type="InterPro" id="IPR036157">
    <property type="entry name" value="dUTPase-like_sf"/>
</dbReference>
<proteinExistence type="inferred from homology"/>
<feature type="binding site" evidence="5">
    <location>
        <position position="78"/>
    </location>
    <ligand>
        <name>substrate</name>
    </ligand>
</feature>
<dbReference type="GO" id="GO:0000287">
    <property type="term" value="F:magnesium ion binding"/>
    <property type="evidence" value="ECO:0007669"/>
    <property type="project" value="UniProtKB-UniRule"/>
</dbReference>
<dbReference type="CDD" id="cd07557">
    <property type="entry name" value="trimeric_dUTPase"/>
    <property type="match status" value="1"/>
</dbReference>
<dbReference type="Gene3D" id="2.70.40.10">
    <property type="match status" value="1"/>
</dbReference>
<comment type="caution">
    <text evidence="5">Lacks conserved residue(s) required for the propagation of feature annotation.</text>
</comment>
<dbReference type="EC" id="3.6.1.23" evidence="5"/>
<feature type="binding site" evidence="5">
    <location>
        <begin position="82"/>
        <end position="84"/>
    </location>
    <ligand>
        <name>substrate</name>
    </ligand>
</feature>
<name>A0A841R8K8_9SPIO</name>
<dbReference type="InterPro" id="IPR008181">
    <property type="entry name" value="dUTPase"/>
</dbReference>
<accession>A0A841R8K8</accession>
<feature type="domain" description="dUTPase-like" evidence="6">
    <location>
        <begin position="15"/>
        <end position="144"/>
    </location>
</feature>
<evidence type="ECO:0000256" key="3">
    <source>
        <dbReference type="ARBA" id="ARBA00023080"/>
    </source>
</evidence>
<dbReference type="Pfam" id="PF00692">
    <property type="entry name" value="dUTPase"/>
    <property type="match status" value="1"/>
</dbReference>
<gene>
    <name evidence="5" type="primary">dut</name>
    <name evidence="7" type="ORF">HNR50_000445</name>
</gene>
<comment type="catalytic activity">
    <reaction evidence="4 5">
        <text>dUTP + H2O = dUMP + diphosphate + H(+)</text>
        <dbReference type="Rhea" id="RHEA:10248"/>
        <dbReference type="ChEBI" id="CHEBI:15377"/>
        <dbReference type="ChEBI" id="CHEBI:15378"/>
        <dbReference type="ChEBI" id="CHEBI:33019"/>
        <dbReference type="ChEBI" id="CHEBI:61555"/>
        <dbReference type="ChEBI" id="CHEBI:246422"/>
        <dbReference type="EC" id="3.6.1.23"/>
    </reaction>
</comment>